<sequence>MSLLILLTAAVILLCLLLNRISSRLGVPVLLAFLLLGMLFGSDGLLKIPFNDYQLSEQICSTALIFIMFYGGFGTNWRKAQPVFAKSVLLSSVGTILTALLVGLFCWKALHFSLWEGMLVGSVISSTDAASVFSILRSHRLNLKDGTASILEMESGSNDPCAYMLTVVMLTIMSGQADGAALVGLLVSQVVVGILAGALIGWAAVRVLSAFSLPGGGVDTIFVFGIALASYAASSLLGGNGYLSTYIAGILLGNCPLSNKKPMVNFFDGITGLMEMLLFFLLGLLSTPSRMPSIIPSALAIVLFLTFVARPLAVFVLLRPFGCSLRQQALIAWSGLRGAASIVFAITAVVSPAYTNSDIFHIVFFIVLFSIAVQGSLLPLVARRLDMIDDRENVMKTFTDYSEEMPVQFVKLTMGRDHPWTGRPVREIPLLPGLLLVLIRRGEERIVPNGDTVLEEGDCVVLSALSVEDQNAGRLTEMTVDQESEWREKPLAEVKLGKNQLVAAIQREGHFLIPNGRTTLQEGDTLIISHL</sequence>
<dbReference type="EMBL" id="DXDX01000050">
    <property type="protein sequence ID" value="HIY20758.1"/>
    <property type="molecule type" value="Genomic_DNA"/>
</dbReference>
<evidence type="ECO:0000256" key="6">
    <source>
        <dbReference type="ARBA" id="ARBA00022989"/>
    </source>
</evidence>
<comment type="caution">
    <text evidence="11">The sequence shown here is derived from an EMBL/GenBank/DDBJ whole genome shotgun (WGS) entry which is preliminary data.</text>
</comment>
<evidence type="ECO:0000259" key="10">
    <source>
        <dbReference type="PROSITE" id="PS51202"/>
    </source>
</evidence>
<feature type="transmembrane region" description="Helical" evidence="9">
    <location>
        <begin position="179"/>
        <end position="201"/>
    </location>
</feature>
<keyword evidence="6 9" id="KW-1133">Transmembrane helix</keyword>
<dbReference type="PROSITE" id="PS51202">
    <property type="entry name" value="RCK_C"/>
    <property type="match status" value="2"/>
</dbReference>
<dbReference type="Pfam" id="PF00999">
    <property type="entry name" value="Na_H_Exchanger"/>
    <property type="match status" value="1"/>
</dbReference>
<evidence type="ECO:0000256" key="9">
    <source>
        <dbReference type="SAM" id="Phobius"/>
    </source>
</evidence>
<reference evidence="11" key="2">
    <citation type="submission" date="2021-04" db="EMBL/GenBank/DDBJ databases">
        <authorList>
            <person name="Gilroy R."/>
        </authorList>
    </citation>
    <scope>NUCLEOTIDE SEQUENCE</scope>
    <source>
        <strain evidence="11">ChiBcec16_6824</strain>
    </source>
</reference>
<dbReference type="PANTHER" id="PTHR32507:SF7">
    <property type="entry name" value="K(+)_H(+) ANTIPORTER NHAP2"/>
    <property type="match status" value="1"/>
</dbReference>
<evidence type="ECO:0000256" key="8">
    <source>
        <dbReference type="ARBA" id="ARBA00023136"/>
    </source>
</evidence>
<reference evidence="11" key="1">
    <citation type="journal article" date="2021" name="PeerJ">
        <title>Extensive microbial diversity within the chicken gut microbiome revealed by metagenomics and culture.</title>
        <authorList>
            <person name="Gilroy R."/>
            <person name="Ravi A."/>
            <person name="Getino M."/>
            <person name="Pursley I."/>
            <person name="Horton D.L."/>
            <person name="Alikhan N.F."/>
            <person name="Baker D."/>
            <person name="Gharbi K."/>
            <person name="Hall N."/>
            <person name="Watson M."/>
            <person name="Adriaenssens E.M."/>
            <person name="Foster-Nyarko E."/>
            <person name="Jarju S."/>
            <person name="Secka A."/>
            <person name="Antonio M."/>
            <person name="Oren A."/>
            <person name="Chaudhuri R.R."/>
            <person name="La Ragione R."/>
            <person name="Hildebrand F."/>
            <person name="Pallen M.J."/>
        </authorList>
    </citation>
    <scope>NUCLEOTIDE SEQUENCE</scope>
    <source>
        <strain evidence="11">ChiBcec16_6824</strain>
    </source>
</reference>
<dbReference type="GO" id="GO:0015297">
    <property type="term" value="F:antiporter activity"/>
    <property type="evidence" value="ECO:0007669"/>
    <property type="project" value="UniProtKB-KW"/>
</dbReference>
<keyword evidence="4" id="KW-1003">Cell membrane</keyword>
<feature type="transmembrane region" description="Helical" evidence="9">
    <location>
        <begin position="83"/>
        <end position="105"/>
    </location>
</feature>
<feature type="domain" description="RCK C-terminal" evidence="10">
    <location>
        <begin position="396"/>
        <end position="478"/>
    </location>
</feature>
<name>A0A9D1Y7L3_9FIRM</name>
<evidence type="ECO:0000256" key="1">
    <source>
        <dbReference type="ARBA" id="ARBA00004651"/>
    </source>
</evidence>
<dbReference type="InterPro" id="IPR036721">
    <property type="entry name" value="RCK_C_sf"/>
</dbReference>
<evidence type="ECO:0000313" key="12">
    <source>
        <dbReference type="Proteomes" id="UP000823868"/>
    </source>
</evidence>
<accession>A0A9D1Y7L3</accession>
<evidence type="ECO:0000256" key="2">
    <source>
        <dbReference type="ARBA" id="ARBA00022448"/>
    </source>
</evidence>
<dbReference type="NCBIfam" id="NF003715">
    <property type="entry name" value="PRK05326.1-2"/>
    <property type="match status" value="1"/>
</dbReference>
<feature type="transmembrane region" description="Helical" evidence="9">
    <location>
        <begin position="117"/>
        <end position="136"/>
    </location>
</feature>
<dbReference type="Pfam" id="PF02080">
    <property type="entry name" value="TrkA_C"/>
    <property type="match status" value="2"/>
</dbReference>
<keyword evidence="7" id="KW-0406">Ion transport</keyword>
<keyword evidence="2" id="KW-0813">Transport</keyword>
<dbReference type="Gene3D" id="3.30.70.1450">
    <property type="entry name" value="Regulator of K+ conductance, C-terminal domain"/>
    <property type="match status" value="2"/>
</dbReference>
<dbReference type="PANTHER" id="PTHR32507">
    <property type="entry name" value="NA(+)/H(+) ANTIPORTER 1"/>
    <property type="match status" value="1"/>
</dbReference>
<feature type="transmembrane region" description="Helical" evidence="9">
    <location>
        <begin position="264"/>
        <end position="285"/>
    </location>
</feature>
<proteinExistence type="predicted"/>
<evidence type="ECO:0000256" key="4">
    <source>
        <dbReference type="ARBA" id="ARBA00022475"/>
    </source>
</evidence>
<gene>
    <name evidence="11" type="ORF">H9841_02505</name>
</gene>
<feature type="transmembrane region" description="Helical" evidence="9">
    <location>
        <begin position="53"/>
        <end position="71"/>
    </location>
</feature>
<dbReference type="GO" id="GO:1902600">
    <property type="term" value="P:proton transmembrane transport"/>
    <property type="evidence" value="ECO:0007669"/>
    <property type="project" value="InterPro"/>
</dbReference>
<dbReference type="Gene3D" id="1.20.1530.20">
    <property type="match status" value="1"/>
</dbReference>
<keyword evidence="3" id="KW-0050">Antiport</keyword>
<evidence type="ECO:0000256" key="7">
    <source>
        <dbReference type="ARBA" id="ARBA00023065"/>
    </source>
</evidence>
<keyword evidence="8 9" id="KW-0472">Membrane</keyword>
<protein>
    <submittedName>
        <fullName evidence="11">Potassium/proton antiporter</fullName>
    </submittedName>
</protein>
<dbReference type="InterPro" id="IPR006037">
    <property type="entry name" value="RCK_C"/>
</dbReference>
<keyword evidence="5 9" id="KW-0812">Transmembrane</keyword>
<dbReference type="AlphaFoldDB" id="A0A9D1Y7L3"/>
<dbReference type="NCBIfam" id="NF003716">
    <property type="entry name" value="PRK05326.1-3"/>
    <property type="match status" value="1"/>
</dbReference>
<feature type="transmembrane region" description="Helical" evidence="9">
    <location>
        <begin position="221"/>
        <end position="243"/>
    </location>
</feature>
<feature type="transmembrane region" description="Helical" evidence="9">
    <location>
        <begin position="297"/>
        <end position="318"/>
    </location>
</feature>
<dbReference type="InterPro" id="IPR038770">
    <property type="entry name" value="Na+/solute_symporter_sf"/>
</dbReference>
<evidence type="ECO:0000256" key="3">
    <source>
        <dbReference type="ARBA" id="ARBA00022449"/>
    </source>
</evidence>
<feature type="transmembrane region" description="Helical" evidence="9">
    <location>
        <begin position="359"/>
        <end position="381"/>
    </location>
</feature>
<feature type="domain" description="RCK C-terminal" evidence="10">
    <location>
        <begin position="479"/>
        <end position="531"/>
    </location>
</feature>
<dbReference type="GO" id="GO:0005886">
    <property type="term" value="C:plasma membrane"/>
    <property type="evidence" value="ECO:0007669"/>
    <property type="project" value="UniProtKB-SubCell"/>
</dbReference>
<dbReference type="SUPFAM" id="SSF116726">
    <property type="entry name" value="TrkA C-terminal domain-like"/>
    <property type="match status" value="2"/>
</dbReference>
<organism evidence="11 12">
    <name type="scientific">Candidatus Flavonifractor merdigallinarum</name>
    <dbReference type="NCBI Taxonomy" id="2838589"/>
    <lineage>
        <taxon>Bacteria</taxon>
        <taxon>Bacillati</taxon>
        <taxon>Bacillota</taxon>
        <taxon>Clostridia</taxon>
        <taxon>Eubacteriales</taxon>
        <taxon>Oscillospiraceae</taxon>
        <taxon>Flavonifractor</taxon>
    </lineage>
</organism>
<dbReference type="GO" id="GO:0008324">
    <property type="term" value="F:monoatomic cation transmembrane transporter activity"/>
    <property type="evidence" value="ECO:0007669"/>
    <property type="project" value="InterPro"/>
</dbReference>
<comment type="subcellular location">
    <subcellularLocation>
        <location evidence="1">Cell membrane</location>
        <topology evidence="1">Multi-pass membrane protein</topology>
    </subcellularLocation>
</comment>
<dbReference type="InterPro" id="IPR006153">
    <property type="entry name" value="Cation/H_exchanger_TM"/>
</dbReference>
<feature type="transmembrane region" description="Helical" evidence="9">
    <location>
        <begin position="330"/>
        <end position="353"/>
    </location>
</feature>
<dbReference type="Proteomes" id="UP000823868">
    <property type="component" value="Unassembled WGS sequence"/>
</dbReference>
<dbReference type="GO" id="GO:0006813">
    <property type="term" value="P:potassium ion transport"/>
    <property type="evidence" value="ECO:0007669"/>
    <property type="project" value="InterPro"/>
</dbReference>
<evidence type="ECO:0000256" key="5">
    <source>
        <dbReference type="ARBA" id="ARBA00022692"/>
    </source>
</evidence>
<evidence type="ECO:0000313" key="11">
    <source>
        <dbReference type="EMBL" id="HIY20758.1"/>
    </source>
</evidence>